<reference evidence="1" key="1">
    <citation type="journal article" date="2021" name="Proc. Natl. Acad. Sci. U.S.A.">
        <title>A Catalog of Tens of Thousands of Viruses from Human Metagenomes Reveals Hidden Associations with Chronic Diseases.</title>
        <authorList>
            <person name="Tisza M.J."/>
            <person name="Buck C.B."/>
        </authorList>
    </citation>
    <scope>NUCLEOTIDE SEQUENCE</scope>
    <source>
        <strain evidence="1">CtTgb17</strain>
    </source>
</reference>
<accession>A0A8S5TWY7</accession>
<proteinExistence type="predicted"/>
<protein>
    <submittedName>
        <fullName evidence="1">Uncharacterized protein</fullName>
    </submittedName>
</protein>
<evidence type="ECO:0000313" key="1">
    <source>
        <dbReference type="EMBL" id="DAF86704.1"/>
    </source>
</evidence>
<dbReference type="EMBL" id="BK015951">
    <property type="protein sequence ID" value="DAF86704.1"/>
    <property type="molecule type" value="Genomic_DNA"/>
</dbReference>
<sequence>MKIQKTTYQNTEDLNMKTYIVTYFRHNPQLKNGGYTSTCKIEAASIASARKKAREFCEGAVYGSRELLDVQKEG</sequence>
<name>A0A8S5TWY7_9CAUD</name>
<organism evidence="1">
    <name type="scientific">Siphoviridae sp. ctTgb17</name>
    <dbReference type="NCBI Taxonomy" id="2825521"/>
    <lineage>
        <taxon>Viruses</taxon>
        <taxon>Duplodnaviria</taxon>
        <taxon>Heunggongvirae</taxon>
        <taxon>Uroviricota</taxon>
        <taxon>Caudoviricetes</taxon>
    </lineage>
</organism>